<keyword evidence="2" id="KW-1185">Reference proteome</keyword>
<accession>A0A3M7QRQ4</accession>
<dbReference type="EMBL" id="REGN01005305">
    <property type="protein sequence ID" value="RNA13889.1"/>
    <property type="molecule type" value="Genomic_DNA"/>
</dbReference>
<proteinExistence type="predicted"/>
<dbReference type="Proteomes" id="UP000276133">
    <property type="component" value="Unassembled WGS sequence"/>
</dbReference>
<dbReference type="AlphaFoldDB" id="A0A3M7QRQ4"/>
<protein>
    <submittedName>
        <fullName evidence="1">Uncharacterized protein</fullName>
    </submittedName>
</protein>
<reference evidence="1 2" key="1">
    <citation type="journal article" date="2018" name="Sci. Rep.">
        <title>Genomic signatures of local adaptation to the degree of environmental predictability in rotifers.</title>
        <authorList>
            <person name="Franch-Gras L."/>
            <person name="Hahn C."/>
            <person name="Garcia-Roger E.M."/>
            <person name="Carmona M.J."/>
            <person name="Serra M."/>
            <person name="Gomez A."/>
        </authorList>
    </citation>
    <scope>NUCLEOTIDE SEQUENCE [LARGE SCALE GENOMIC DNA]</scope>
    <source>
        <strain evidence="1">HYR1</strain>
    </source>
</reference>
<evidence type="ECO:0000313" key="1">
    <source>
        <dbReference type="EMBL" id="RNA13889.1"/>
    </source>
</evidence>
<gene>
    <name evidence="1" type="ORF">BpHYR1_017226</name>
</gene>
<organism evidence="1 2">
    <name type="scientific">Brachionus plicatilis</name>
    <name type="common">Marine rotifer</name>
    <name type="synonym">Brachionus muelleri</name>
    <dbReference type="NCBI Taxonomy" id="10195"/>
    <lineage>
        <taxon>Eukaryota</taxon>
        <taxon>Metazoa</taxon>
        <taxon>Spiralia</taxon>
        <taxon>Gnathifera</taxon>
        <taxon>Rotifera</taxon>
        <taxon>Eurotatoria</taxon>
        <taxon>Monogononta</taxon>
        <taxon>Pseudotrocha</taxon>
        <taxon>Ploima</taxon>
        <taxon>Brachionidae</taxon>
        <taxon>Brachionus</taxon>
    </lineage>
</organism>
<sequence length="168" mass="19604">MRKLDFWKLSAKGCLKVTSLKSKPPLPCLKLDSINDLDWFNVFLPFFVVDLIQANFCSILFIRQFLLVLDTVKTNRPITRTNYDPKLVHGCILESDCSGLCETKLCSNRLAYRANDRKKPSVLDLDFFLRLLNNSDSNFFKFRSTFIFRAQKDSYLWNTNGFKLLNKI</sequence>
<evidence type="ECO:0000313" key="2">
    <source>
        <dbReference type="Proteomes" id="UP000276133"/>
    </source>
</evidence>
<comment type="caution">
    <text evidence="1">The sequence shown here is derived from an EMBL/GenBank/DDBJ whole genome shotgun (WGS) entry which is preliminary data.</text>
</comment>
<name>A0A3M7QRQ4_BRAPC</name>